<dbReference type="InterPro" id="IPR001109">
    <property type="entry name" value="Hydrogenase_HupF/HypC"/>
</dbReference>
<organism evidence="2 3">
    <name type="scientific">Candidatus Thermodesulfobacterium syntrophicum</name>
    <dbReference type="NCBI Taxonomy" id="3060442"/>
    <lineage>
        <taxon>Bacteria</taxon>
        <taxon>Pseudomonadati</taxon>
        <taxon>Thermodesulfobacteriota</taxon>
        <taxon>Thermodesulfobacteria</taxon>
        <taxon>Thermodesulfobacteriales</taxon>
        <taxon>Thermodesulfobacteriaceae</taxon>
        <taxon>Thermodesulfobacterium</taxon>
    </lineage>
</organism>
<comment type="caution">
    <text evidence="2">The sequence shown here is derived from an EMBL/GenBank/DDBJ whole genome shotgun (WGS) entry which is preliminary data.</text>
</comment>
<evidence type="ECO:0000313" key="2">
    <source>
        <dbReference type="EMBL" id="MDF2952912.1"/>
    </source>
</evidence>
<name>A0AAE3NYV7_9BACT</name>
<dbReference type="EMBL" id="JAPHEG010000001">
    <property type="protein sequence ID" value="MDF2952912.1"/>
    <property type="molecule type" value="Genomic_DNA"/>
</dbReference>
<dbReference type="GO" id="GO:0005506">
    <property type="term" value="F:iron ion binding"/>
    <property type="evidence" value="ECO:0007669"/>
    <property type="project" value="TreeGrafter"/>
</dbReference>
<dbReference type="GO" id="GO:1902670">
    <property type="term" value="F:carbon dioxide binding"/>
    <property type="evidence" value="ECO:0007669"/>
    <property type="project" value="TreeGrafter"/>
</dbReference>
<sequence>MCLAMPMKILEIKEKGKAIVEANNVKKVIDISLVSDVKEGDYVVVHAGTAIQKVCPMFVEQTKEAWDLINNVWDKITGQKCYKK</sequence>
<evidence type="ECO:0000313" key="3">
    <source>
        <dbReference type="Proteomes" id="UP001144110"/>
    </source>
</evidence>
<dbReference type="Gene3D" id="2.30.30.140">
    <property type="match status" value="1"/>
</dbReference>
<proteinExistence type="inferred from homology"/>
<dbReference type="AlphaFoldDB" id="A0AAE3NYV7"/>
<evidence type="ECO:0000256" key="1">
    <source>
        <dbReference type="ARBA" id="ARBA00006018"/>
    </source>
</evidence>
<protein>
    <submittedName>
        <fullName evidence="2">Hydrogenase maturation factor HybG</fullName>
    </submittedName>
</protein>
<gene>
    <name evidence="2" type="ORF">OD816_000157</name>
</gene>
<dbReference type="NCBIfam" id="TIGR00074">
    <property type="entry name" value="hypC_hupF"/>
    <property type="match status" value="1"/>
</dbReference>
<dbReference type="Pfam" id="PF01455">
    <property type="entry name" value="HupF_HypC"/>
    <property type="match status" value="1"/>
</dbReference>
<dbReference type="PANTHER" id="PTHR35177:SF2">
    <property type="entry name" value="HYDROGENASE MATURATION FACTOR HYBG"/>
    <property type="match status" value="1"/>
</dbReference>
<dbReference type="SUPFAM" id="SSF159127">
    <property type="entry name" value="HupF/HypC-like"/>
    <property type="match status" value="1"/>
</dbReference>
<reference evidence="2" key="1">
    <citation type="submission" date="2022-11" db="EMBL/GenBank/DDBJ databases">
        <title>Candidatus Alkanophaga archaea from heated hydrothermal vent sediment oxidize petroleum alkanes.</title>
        <authorList>
            <person name="Zehnle H."/>
            <person name="Laso-Perez R."/>
            <person name="Lipp J."/>
            <person name="Teske A."/>
            <person name="Wegener G."/>
        </authorList>
    </citation>
    <scope>NUCLEOTIDE SEQUENCE</scope>
    <source>
        <strain evidence="2">MCA70</strain>
    </source>
</reference>
<dbReference type="GO" id="GO:0051604">
    <property type="term" value="P:protein maturation"/>
    <property type="evidence" value="ECO:0007669"/>
    <property type="project" value="TreeGrafter"/>
</dbReference>
<dbReference type="PRINTS" id="PR00445">
    <property type="entry name" value="HUPFHYPC"/>
</dbReference>
<accession>A0AAE3NYV7</accession>
<dbReference type="PANTHER" id="PTHR35177">
    <property type="entry name" value="HYDROGENASE MATURATION FACTOR HYBG"/>
    <property type="match status" value="1"/>
</dbReference>
<dbReference type="Proteomes" id="UP001144110">
    <property type="component" value="Unassembled WGS sequence"/>
</dbReference>
<comment type="similarity">
    <text evidence="1">Belongs to the HupF/HypC family.</text>
</comment>